<dbReference type="Ensembl" id="ENSMMDT00005036925.1">
    <property type="protein sequence ID" value="ENSMMDP00005036139.1"/>
    <property type="gene ID" value="ENSMMDG00005016951.1"/>
</dbReference>
<dbReference type="InParanoid" id="A0A667ZK06"/>
<dbReference type="InterPro" id="IPR013783">
    <property type="entry name" value="Ig-like_fold"/>
</dbReference>
<dbReference type="PANTHER" id="PTHR20859">
    <property type="entry name" value="INTERFERON/INTERLEUKIN RECEPTOR"/>
    <property type="match status" value="1"/>
</dbReference>
<dbReference type="InterPro" id="IPR003961">
    <property type="entry name" value="FN3_dom"/>
</dbReference>
<evidence type="ECO:0000313" key="3">
    <source>
        <dbReference type="Proteomes" id="UP000472263"/>
    </source>
</evidence>
<reference evidence="2" key="3">
    <citation type="submission" date="2025-09" db="UniProtKB">
        <authorList>
            <consortium name="Ensembl"/>
        </authorList>
    </citation>
    <scope>IDENTIFICATION</scope>
</reference>
<proteinExistence type="predicted"/>
<reference evidence="2" key="2">
    <citation type="submission" date="2025-08" db="UniProtKB">
        <authorList>
            <consortium name="Ensembl"/>
        </authorList>
    </citation>
    <scope>IDENTIFICATION</scope>
</reference>
<dbReference type="InterPro" id="IPR036116">
    <property type="entry name" value="FN3_sf"/>
</dbReference>
<evidence type="ECO:0000259" key="1">
    <source>
        <dbReference type="Pfam" id="PF01108"/>
    </source>
</evidence>
<sequence>HFNLGEYLNAWFLPSPHHVSIESVNMRHVLKWRPPQAVCNTTLLYSVQFQGEFELRILNGSWLNAPDCQRIAHTRCDLTSDLASDADYNIHVRAQCGPSVSPWSKLPRAFNRRDTFLTAPQMAVAAVGGGLQVSFSELPLTVVVSVTVWKRDEEQQVRVSPFSPHQTKECVKLCEAEHEQQQALPRRKLTEEADDFICFSQKCELSLPGHWQFVKQIQRPPIRLNSPLLINLKKLKT</sequence>
<evidence type="ECO:0000313" key="2">
    <source>
        <dbReference type="Ensembl" id="ENSMMDP00005036139.1"/>
    </source>
</evidence>
<dbReference type="GO" id="GO:0005886">
    <property type="term" value="C:plasma membrane"/>
    <property type="evidence" value="ECO:0007669"/>
    <property type="project" value="TreeGrafter"/>
</dbReference>
<dbReference type="InterPro" id="IPR050650">
    <property type="entry name" value="Type-II_Cytokine-TF_Rcpt"/>
</dbReference>
<protein>
    <recommendedName>
        <fullName evidence="1">Fibronectin type-III domain-containing protein</fullName>
    </recommendedName>
</protein>
<organism evidence="2 3">
    <name type="scientific">Myripristis murdjan</name>
    <name type="common">pinecone soldierfish</name>
    <dbReference type="NCBI Taxonomy" id="586833"/>
    <lineage>
        <taxon>Eukaryota</taxon>
        <taxon>Metazoa</taxon>
        <taxon>Chordata</taxon>
        <taxon>Craniata</taxon>
        <taxon>Vertebrata</taxon>
        <taxon>Euteleostomi</taxon>
        <taxon>Actinopterygii</taxon>
        <taxon>Neopterygii</taxon>
        <taxon>Teleostei</taxon>
        <taxon>Neoteleostei</taxon>
        <taxon>Acanthomorphata</taxon>
        <taxon>Holocentriformes</taxon>
        <taxon>Holocentridae</taxon>
        <taxon>Myripristis</taxon>
    </lineage>
</organism>
<dbReference type="SUPFAM" id="SSF49265">
    <property type="entry name" value="Fibronectin type III"/>
    <property type="match status" value="1"/>
</dbReference>
<dbReference type="GO" id="GO:0042015">
    <property type="term" value="F:interleukin-20 binding"/>
    <property type="evidence" value="ECO:0007669"/>
    <property type="project" value="TreeGrafter"/>
</dbReference>
<dbReference type="GeneTree" id="ENSGT00510000048354"/>
<keyword evidence="3" id="KW-1185">Reference proteome</keyword>
<dbReference type="Proteomes" id="UP000472263">
    <property type="component" value="Chromosome 17"/>
</dbReference>
<feature type="domain" description="Fibronectin type-III" evidence="1">
    <location>
        <begin position="13"/>
        <end position="103"/>
    </location>
</feature>
<dbReference type="GO" id="GO:0004896">
    <property type="term" value="F:cytokine receptor activity"/>
    <property type="evidence" value="ECO:0007669"/>
    <property type="project" value="TreeGrafter"/>
</dbReference>
<reference evidence="2" key="1">
    <citation type="submission" date="2019-06" db="EMBL/GenBank/DDBJ databases">
        <authorList>
            <consortium name="Wellcome Sanger Institute Data Sharing"/>
        </authorList>
    </citation>
    <scope>NUCLEOTIDE SEQUENCE [LARGE SCALE GENOMIC DNA]</scope>
</reference>
<name>A0A667ZK06_9TELE</name>
<dbReference type="Gene3D" id="2.60.40.10">
    <property type="entry name" value="Immunoglobulins"/>
    <property type="match status" value="1"/>
</dbReference>
<dbReference type="AlphaFoldDB" id="A0A667ZK06"/>
<accession>A0A667ZK06</accession>
<dbReference type="PANTHER" id="PTHR20859:SF48">
    <property type="entry name" value="INTERLEUKIN-20 RECEPTOR SUBUNIT BETA"/>
    <property type="match status" value="1"/>
</dbReference>
<dbReference type="FunCoup" id="A0A667ZK06">
    <property type="interactions" value="587"/>
</dbReference>
<dbReference type="CDD" id="cd00063">
    <property type="entry name" value="FN3"/>
    <property type="match status" value="1"/>
</dbReference>
<dbReference type="Pfam" id="PF01108">
    <property type="entry name" value="Tissue_fac"/>
    <property type="match status" value="1"/>
</dbReference>